<evidence type="ECO:0000313" key="1">
    <source>
        <dbReference type="EMBL" id="MFC6957415.1"/>
    </source>
</evidence>
<protein>
    <recommendedName>
        <fullName evidence="3">Antibiotic biosynthesis monooxygenase</fullName>
    </recommendedName>
</protein>
<accession>A0ABW2D534</accession>
<dbReference type="InterPro" id="IPR011008">
    <property type="entry name" value="Dimeric_a/b-barrel"/>
</dbReference>
<dbReference type="SUPFAM" id="SSF54909">
    <property type="entry name" value="Dimeric alpha+beta barrel"/>
    <property type="match status" value="1"/>
</dbReference>
<proteinExistence type="predicted"/>
<dbReference type="EMBL" id="JBHSYS010000002">
    <property type="protein sequence ID" value="MFC6957415.1"/>
    <property type="molecule type" value="Genomic_DNA"/>
</dbReference>
<dbReference type="Proteomes" id="UP001596470">
    <property type="component" value="Unassembled WGS sequence"/>
</dbReference>
<keyword evidence="2" id="KW-1185">Reference proteome</keyword>
<comment type="caution">
    <text evidence="1">The sequence shown here is derived from an EMBL/GenBank/DDBJ whole genome shotgun (WGS) entry which is preliminary data.</text>
</comment>
<organism evidence="1 2">
    <name type="scientific">Glycomyces mayteni</name>
    <dbReference type="NCBI Taxonomy" id="543887"/>
    <lineage>
        <taxon>Bacteria</taxon>
        <taxon>Bacillati</taxon>
        <taxon>Actinomycetota</taxon>
        <taxon>Actinomycetes</taxon>
        <taxon>Glycomycetales</taxon>
        <taxon>Glycomycetaceae</taxon>
        <taxon>Glycomyces</taxon>
    </lineage>
</organism>
<dbReference type="RefSeq" id="WP_382348969.1">
    <property type="nucleotide sequence ID" value="NZ_JBHMBP010000002.1"/>
</dbReference>
<sequence>MILRTWTARATPEGVAAYRAYFTTVLLPLLRERPGFRGGCLVAEEGGLGTLTFWDSLDAIRAFAGDDCTTAVVEPEARAVLVDFDRVVRHREVLADARPGLD</sequence>
<evidence type="ECO:0000313" key="2">
    <source>
        <dbReference type="Proteomes" id="UP001596470"/>
    </source>
</evidence>
<name>A0ABW2D534_9ACTN</name>
<reference evidence="2" key="1">
    <citation type="journal article" date="2019" name="Int. J. Syst. Evol. Microbiol.">
        <title>The Global Catalogue of Microorganisms (GCM) 10K type strain sequencing project: providing services to taxonomists for standard genome sequencing and annotation.</title>
        <authorList>
            <consortium name="The Broad Institute Genomics Platform"/>
            <consortium name="The Broad Institute Genome Sequencing Center for Infectious Disease"/>
            <person name="Wu L."/>
            <person name="Ma J."/>
        </authorList>
    </citation>
    <scope>NUCLEOTIDE SEQUENCE [LARGE SCALE GENOMIC DNA]</scope>
    <source>
        <strain evidence="2">KACC 12634</strain>
    </source>
</reference>
<evidence type="ECO:0008006" key="3">
    <source>
        <dbReference type="Google" id="ProtNLM"/>
    </source>
</evidence>
<gene>
    <name evidence="1" type="ORF">ACFQS3_09425</name>
</gene>